<sequence length="180" mass="20647">MRTARTYKFRQVTIDDLDLLKEWQARSHVREWWDADEPYDQEEISDPRVSRWIISMDERPFAFMQDYTVHGWEDHHFAKLPKGARGIDQYIGDPEMIGVGHGSAFIGARMQALFDEGASVIATDPHPDNKRAISVYAKLGFEPSGPPKETQWGLILPMLARQCSDAPMVANTLAEWKDTR</sequence>
<keyword evidence="3" id="KW-0808">Transferase</keyword>
<dbReference type="PANTHER" id="PTHR31438:SF1">
    <property type="entry name" value="LYSINE N-ACYLTRANSFERASE C17G9.06C-RELATED"/>
    <property type="match status" value="1"/>
</dbReference>
<dbReference type="InterPro" id="IPR000182">
    <property type="entry name" value="GNAT_dom"/>
</dbReference>
<dbReference type="Pfam" id="PF13523">
    <property type="entry name" value="Acetyltransf_8"/>
    <property type="match status" value="1"/>
</dbReference>
<dbReference type="PROSITE" id="PS51186">
    <property type="entry name" value="GNAT"/>
    <property type="match status" value="1"/>
</dbReference>
<protein>
    <submittedName>
        <fullName evidence="3">Aminoglycoside adenylyltransferase</fullName>
    </submittedName>
</protein>
<gene>
    <name evidence="3" type="ORF">RC74_20525</name>
</gene>
<dbReference type="STRING" id="1579316.RC74_20525"/>
<organism evidence="3 4">
    <name type="scientific">Falsihalocynthiibacter arcticus</name>
    <dbReference type="NCBI Taxonomy" id="1579316"/>
    <lineage>
        <taxon>Bacteria</taxon>
        <taxon>Pseudomonadati</taxon>
        <taxon>Pseudomonadota</taxon>
        <taxon>Alphaproteobacteria</taxon>
        <taxon>Rhodobacterales</taxon>
        <taxon>Roseobacteraceae</taxon>
        <taxon>Falsihalocynthiibacter</taxon>
    </lineage>
</organism>
<dbReference type="PANTHER" id="PTHR31438">
    <property type="entry name" value="LYSINE N-ACYLTRANSFERASE C17G9.06C-RELATED"/>
    <property type="match status" value="1"/>
</dbReference>
<dbReference type="AlphaFoldDB" id="A0A126V666"/>
<reference evidence="3 4" key="1">
    <citation type="submission" date="2016-02" db="EMBL/GenBank/DDBJ databases">
        <title>Complete genome sequence of Halocynthiibacter arcticus PAMC 20958t from arctic marine sediment.</title>
        <authorList>
            <person name="Lee Y.M."/>
            <person name="Baek K."/>
            <person name="Lee H.K."/>
            <person name="Shin S.C."/>
        </authorList>
    </citation>
    <scope>NUCLEOTIDE SEQUENCE [LARGE SCALE GENOMIC DNA]</scope>
    <source>
        <strain evidence="3">PAMC 20958</strain>
    </source>
</reference>
<evidence type="ECO:0000313" key="3">
    <source>
        <dbReference type="EMBL" id="AML53780.1"/>
    </source>
</evidence>
<dbReference type="Gene3D" id="3.40.630.30">
    <property type="match status" value="1"/>
</dbReference>
<evidence type="ECO:0000313" key="4">
    <source>
        <dbReference type="Proteomes" id="UP000070371"/>
    </source>
</evidence>
<keyword evidence="3" id="KW-0548">Nucleotidyltransferase</keyword>
<dbReference type="InterPro" id="IPR016181">
    <property type="entry name" value="Acyl_CoA_acyltransferase"/>
</dbReference>
<evidence type="ECO:0000259" key="2">
    <source>
        <dbReference type="PROSITE" id="PS51186"/>
    </source>
</evidence>
<feature type="domain" description="N-acetyltransferase" evidence="2">
    <location>
        <begin position="7"/>
        <end position="161"/>
    </location>
</feature>
<keyword evidence="4" id="KW-1185">Reference proteome</keyword>
<name>A0A126V666_9RHOB</name>
<evidence type="ECO:0000256" key="1">
    <source>
        <dbReference type="ARBA" id="ARBA00023251"/>
    </source>
</evidence>
<dbReference type="GO" id="GO:0016779">
    <property type="term" value="F:nucleotidyltransferase activity"/>
    <property type="evidence" value="ECO:0007669"/>
    <property type="project" value="UniProtKB-KW"/>
</dbReference>
<dbReference type="GO" id="GO:0016410">
    <property type="term" value="F:N-acyltransferase activity"/>
    <property type="evidence" value="ECO:0007669"/>
    <property type="project" value="TreeGrafter"/>
</dbReference>
<dbReference type="EMBL" id="CP014327">
    <property type="protein sequence ID" value="AML53780.1"/>
    <property type="molecule type" value="Genomic_DNA"/>
</dbReference>
<dbReference type="KEGG" id="hat:RC74_20525"/>
<accession>A0A126V666</accession>
<proteinExistence type="predicted"/>
<dbReference type="GO" id="GO:0046677">
    <property type="term" value="P:response to antibiotic"/>
    <property type="evidence" value="ECO:0007669"/>
    <property type="project" value="UniProtKB-KW"/>
</dbReference>
<dbReference type="SUPFAM" id="SSF55729">
    <property type="entry name" value="Acyl-CoA N-acyltransferases (Nat)"/>
    <property type="match status" value="1"/>
</dbReference>
<dbReference type="OrthoDB" id="9814648at2"/>
<dbReference type="Proteomes" id="UP000070371">
    <property type="component" value="Chromosome"/>
</dbReference>
<keyword evidence="1" id="KW-0046">Antibiotic resistance</keyword>